<protein>
    <submittedName>
        <fullName evidence="1">Uncharacterized protein</fullName>
    </submittedName>
</protein>
<organism evidence="1 2">
    <name type="scientific">Paenibacillus lautus</name>
    <name type="common">Bacillus lautus</name>
    <dbReference type="NCBI Taxonomy" id="1401"/>
    <lineage>
        <taxon>Bacteria</taxon>
        <taxon>Bacillati</taxon>
        <taxon>Bacillota</taxon>
        <taxon>Bacilli</taxon>
        <taxon>Bacillales</taxon>
        <taxon>Paenibacillaceae</taxon>
        <taxon>Paenibacillus</taxon>
    </lineage>
</organism>
<accession>A0A385TJH2</accession>
<dbReference type="AlphaFoldDB" id="A0A385TJH2"/>
<evidence type="ECO:0000313" key="2">
    <source>
        <dbReference type="Proteomes" id="UP000266552"/>
    </source>
</evidence>
<proteinExistence type="predicted"/>
<keyword evidence="2" id="KW-1185">Reference proteome</keyword>
<dbReference type="EMBL" id="CP032412">
    <property type="protein sequence ID" value="AYB43128.1"/>
    <property type="molecule type" value="Genomic_DNA"/>
</dbReference>
<reference evidence="1 2" key="1">
    <citation type="submission" date="2018-09" db="EMBL/GenBank/DDBJ databases">
        <title>Genome Sequence of Paenibacillus lautus Strain E7593-69, Azo Dye-Degrading Bacteria, Isolated from Commercial Tattoo Inks.</title>
        <authorList>
            <person name="Nho S.W."/>
            <person name="Kim S.-J."/>
            <person name="Kweon O."/>
            <person name="Cerniglia C.E."/>
        </authorList>
    </citation>
    <scope>NUCLEOTIDE SEQUENCE [LARGE SCALE GENOMIC DNA]</scope>
    <source>
        <strain evidence="1 2">E7593-69</strain>
    </source>
</reference>
<sequence>MKLWNMELHYQDDKNSMRKPKSIDNKRFIQYRRWSASVIVTTLLWFSAIHPQAGMAEAREADTPHPASGVRAADTLLPVQSTSSLAFSGTQAQIPESLVDFAEQTVDQLSVHAPFTAWDGAELEFTPLGPGTHGWLITISAQGLPQGYMIISAGEDGGYILSEYGIGSTLPYSQAPLNDRLAAEGLLKAGGSLPKGSSVRKLYDVSPVWQVQLPGKKAVYISALNSEVLPDEHQQTTTAVKPISASMPAATKGLVASSARWIAGAPTLAAGDSRDPYDNLLWLTSSNLTARSSADLRKLLQEHSSLIFKSKKSNAAYGAPFALNGWHRWSTGIQKHPAALYVSVPLRNTDTLRFLPASRLIGQGQFYAHTNQP</sequence>
<dbReference type="KEGG" id="plw:D5F53_07435"/>
<dbReference type="Proteomes" id="UP000266552">
    <property type="component" value="Chromosome"/>
</dbReference>
<name>A0A385TJH2_PAELA</name>
<evidence type="ECO:0000313" key="1">
    <source>
        <dbReference type="EMBL" id="AYB43128.1"/>
    </source>
</evidence>
<gene>
    <name evidence="1" type="ORF">D5F53_07435</name>
</gene>